<reference evidence="7 8" key="1">
    <citation type="submission" date="2023-08" db="EMBL/GenBank/DDBJ databases">
        <title>Black Yeasts Isolated from many extreme environments.</title>
        <authorList>
            <person name="Coleine C."/>
            <person name="Stajich J.E."/>
            <person name="Selbmann L."/>
        </authorList>
    </citation>
    <scope>NUCLEOTIDE SEQUENCE [LARGE SCALE GENOMIC DNA]</scope>
    <source>
        <strain evidence="7 8">CCFEE 5885</strain>
    </source>
</reference>
<proteinExistence type="inferred from homology"/>
<dbReference type="InterPro" id="IPR029041">
    <property type="entry name" value="FAD-linked_oxidoreductase-like"/>
</dbReference>
<evidence type="ECO:0000313" key="8">
    <source>
        <dbReference type="Proteomes" id="UP001345013"/>
    </source>
</evidence>
<comment type="cofactor">
    <cofactor evidence="5">
        <name>FAD</name>
        <dbReference type="ChEBI" id="CHEBI:57692"/>
    </cofactor>
</comment>
<dbReference type="PANTHER" id="PTHR13914:SF34">
    <property type="entry name" value="PROLINE DEHYDROGENASE"/>
    <property type="match status" value="1"/>
</dbReference>
<dbReference type="Gene3D" id="3.20.20.220">
    <property type="match status" value="1"/>
</dbReference>
<dbReference type="EMBL" id="JAVRRG010000028">
    <property type="protein sequence ID" value="KAK5095417.1"/>
    <property type="molecule type" value="Genomic_DNA"/>
</dbReference>
<evidence type="ECO:0000313" key="7">
    <source>
        <dbReference type="EMBL" id="KAK5095417.1"/>
    </source>
</evidence>
<keyword evidence="5" id="KW-0274">FAD</keyword>
<evidence type="ECO:0000259" key="6">
    <source>
        <dbReference type="Pfam" id="PF01619"/>
    </source>
</evidence>
<dbReference type="Pfam" id="PF01619">
    <property type="entry name" value="Pro_dh"/>
    <property type="match status" value="1"/>
</dbReference>
<organism evidence="7 8">
    <name type="scientific">Lithohypha guttulata</name>
    <dbReference type="NCBI Taxonomy" id="1690604"/>
    <lineage>
        <taxon>Eukaryota</taxon>
        <taxon>Fungi</taxon>
        <taxon>Dikarya</taxon>
        <taxon>Ascomycota</taxon>
        <taxon>Pezizomycotina</taxon>
        <taxon>Eurotiomycetes</taxon>
        <taxon>Chaetothyriomycetidae</taxon>
        <taxon>Chaetothyriales</taxon>
        <taxon>Trichomeriaceae</taxon>
        <taxon>Lithohypha</taxon>
    </lineage>
</organism>
<keyword evidence="5" id="KW-0285">Flavoprotein</keyword>
<keyword evidence="3 5" id="KW-0560">Oxidoreductase</keyword>
<evidence type="ECO:0000256" key="4">
    <source>
        <dbReference type="ARBA" id="ARBA00023062"/>
    </source>
</evidence>
<comment type="caution">
    <text evidence="7">The sequence shown here is derived from an EMBL/GenBank/DDBJ whole genome shotgun (WGS) entry which is preliminary data.</text>
</comment>
<feature type="domain" description="Proline dehydrogenase" evidence="6">
    <location>
        <begin position="139"/>
        <end position="460"/>
    </location>
</feature>
<accession>A0ABR0KFZ1</accession>
<dbReference type="EC" id="1.5.5.2" evidence="2 5"/>
<keyword evidence="4 5" id="KW-0642">Proline metabolism</keyword>
<dbReference type="InterPro" id="IPR002872">
    <property type="entry name" value="Proline_DH_dom"/>
</dbReference>
<evidence type="ECO:0000256" key="3">
    <source>
        <dbReference type="ARBA" id="ARBA00023002"/>
    </source>
</evidence>
<dbReference type="PANTHER" id="PTHR13914">
    <property type="entry name" value="PROLINE OXIDASE"/>
    <property type="match status" value="1"/>
</dbReference>
<keyword evidence="8" id="KW-1185">Reference proteome</keyword>
<dbReference type="InterPro" id="IPR015659">
    <property type="entry name" value="Proline_oxidase"/>
</dbReference>
<name>A0ABR0KFZ1_9EURO</name>
<dbReference type="SUPFAM" id="SSF51730">
    <property type="entry name" value="FAD-linked oxidoreductase"/>
    <property type="match status" value="1"/>
</dbReference>
<gene>
    <name evidence="7" type="primary">PUT1_1</name>
    <name evidence="7" type="ORF">LTR24_003129</name>
</gene>
<evidence type="ECO:0000256" key="1">
    <source>
        <dbReference type="ARBA" id="ARBA00005869"/>
    </source>
</evidence>
<comment type="catalytic activity">
    <reaction evidence="5">
        <text>L-proline + a quinone = (S)-1-pyrroline-5-carboxylate + a quinol + H(+)</text>
        <dbReference type="Rhea" id="RHEA:23784"/>
        <dbReference type="ChEBI" id="CHEBI:15378"/>
        <dbReference type="ChEBI" id="CHEBI:17388"/>
        <dbReference type="ChEBI" id="CHEBI:24646"/>
        <dbReference type="ChEBI" id="CHEBI:60039"/>
        <dbReference type="ChEBI" id="CHEBI:132124"/>
        <dbReference type="EC" id="1.5.5.2"/>
    </reaction>
</comment>
<evidence type="ECO:0000256" key="2">
    <source>
        <dbReference type="ARBA" id="ARBA00012695"/>
    </source>
</evidence>
<comment type="function">
    <text evidence="5">Converts proline to delta-1-pyrroline-5-carboxylate.</text>
</comment>
<dbReference type="Proteomes" id="UP001345013">
    <property type="component" value="Unassembled WGS sequence"/>
</dbReference>
<evidence type="ECO:0000256" key="5">
    <source>
        <dbReference type="RuleBase" id="RU364054"/>
    </source>
</evidence>
<protein>
    <recommendedName>
        <fullName evidence="2 5">Proline dehydrogenase</fullName>
        <ecNumber evidence="2 5">1.5.5.2</ecNumber>
    </recommendedName>
</protein>
<sequence length="478" mass="53148">MAKGLFVSFPRYRPSVLFAGPQQLSPCIRWQSTASSQWPIRPNTPSDDLAVASPHSKPHDVPVSPLARLPTSSILRSLFLGIFFTSPLLFKPGLAVFQTIANSQSQWLHPDKNPLLRAAIRPIIYEQFCAGRDGAEIHKTSQTIKSLGFSGVVLCYGKEVVLDPKTMSHGHEGKNTAMNAEIDQWRNGNLETLAMMGKGDWLGIKFTGAGVNLTNILAEGGKAPPKFTEAMDVICDRAASQGCRIWIDAEQQITQHAIDQWTFDLMRRYNKGEQALVYSTVQAYLKSSREKVQHQLQLASDEGWRSGIKLVRGAYISYDLREKIHDTKAETDKSYNSIVEDLLRGTSFPVFSTNPELKHDLLLAGHNTETVRGAARLATALAASSQLRVVPDFAQLQGMADDIGCELLQIGEDAAKTGTTATVPFVPKVYKCLTWGTIQECMQYLTRRLVENRGAADRMKEGAALLRKELWRRMFRLN</sequence>
<comment type="similarity">
    <text evidence="1 5">Belongs to the proline oxidase family.</text>
</comment>